<sequence>MVSKDIFMFIDETGTDEKSNILAIACITTHDPDYLRSKLENLRKKLLKDPIRLTLTSVKDSLSKKGFHYCADDTTEVRPHVINLISQLPFQAYICYQEKESDFDPSKGYGWYDKLFGRLIFERLRASYDVPIHICFEQHDSRFEARRNELEKIINQQVGEIQLRDQVKFVISPKIISAGKDEPCLVIADYVAAIFKDYVVSEVNNFGSSWQGRNFERIRTKIRWIHEYGTKNFFTRKNPLP</sequence>
<dbReference type="RefSeq" id="WP_096565583.1">
    <property type="nucleotide sequence ID" value="NZ_JAQMTI010000148.1"/>
</dbReference>
<comment type="caution">
    <text evidence="1">The sequence shown here is derived from an EMBL/GenBank/DDBJ whole genome shotgun (WGS) entry which is preliminary data.</text>
</comment>
<protein>
    <submittedName>
        <fullName evidence="1">DUF3800 domain-containing protein</fullName>
    </submittedName>
</protein>
<dbReference type="Pfam" id="PF12686">
    <property type="entry name" value="DUF3800"/>
    <property type="match status" value="1"/>
</dbReference>
<proteinExistence type="predicted"/>
<reference evidence="1 2" key="1">
    <citation type="submission" date="2023-01" db="EMBL/GenBank/DDBJ databases">
        <title>Genomes from the Australian National Cyanobacteria Reference Collection.</title>
        <authorList>
            <person name="Willis A."/>
            <person name="Lee E.M.F."/>
        </authorList>
    </citation>
    <scope>NUCLEOTIDE SEQUENCE [LARGE SCALE GENOMIC DNA]</scope>
    <source>
        <strain evidence="1 2">CS-549</strain>
    </source>
</reference>
<evidence type="ECO:0000313" key="1">
    <source>
        <dbReference type="EMBL" id="MDB9442192.1"/>
    </source>
</evidence>
<accession>A0ABT4ZTZ8</accession>
<name>A0ABT4ZTZ8_9CYAN</name>
<organism evidence="1 2">
    <name type="scientific">Sphaerospermopsis kisseleviana CS-549</name>
    <dbReference type="NCBI Taxonomy" id="3021783"/>
    <lineage>
        <taxon>Bacteria</taxon>
        <taxon>Bacillati</taxon>
        <taxon>Cyanobacteriota</taxon>
        <taxon>Cyanophyceae</taxon>
        <taxon>Nostocales</taxon>
        <taxon>Aphanizomenonaceae</taxon>
        <taxon>Sphaerospermopsis</taxon>
        <taxon>Sphaerospermopsis kisseleviana</taxon>
    </lineage>
</organism>
<dbReference type="InterPro" id="IPR024524">
    <property type="entry name" value="DUF3800"/>
</dbReference>
<dbReference type="EMBL" id="JAQMTI010000148">
    <property type="protein sequence ID" value="MDB9442192.1"/>
    <property type="molecule type" value="Genomic_DNA"/>
</dbReference>
<evidence type="ECO:0000313" key="2">
    <source>
        <dbReference type="Proteomes" id="UP001211711"/>
    </source>
</evidence>
<gene>
    <name evidence="1" type="ORF">PN497_12590</name>
</gene>
<keyword evidence="2" id="KW-1185">Reference proteome</keyword>
<dbReference type="Proteomes" id="UP001211711">
    <property type="component" value="Unassembled WGS sequence"/>
</dbReference>